<dbReference type="CDD" id="cd03786">
    <property type="entry name" value="GTB_UDP-GlcNAc_2-Epimerase"/>
    <property type="match status" value="1"/>
</dbReference>
<evidence type="ECO:0000259" key="2">
    <source>
        <dbReference type="Pfam" id="PF02350"/>
    </source>
</evidence>
<dbReference type="SUPFAM" id="SSF53756">
    <property type="entry name" value="UDP-Glycosyltransferase/glycogen phosphorylase"/>
    <property type="match status" value="1"/>
</dbReference>
<keyword evidence="1" id="KW-0413">Isomerase</keyword>
<dbReference type="GO" id="GO:0016853">
    <property type="term" value="F:isomerase activity"/>
    <property type="evidence" value="ECO:0007669"/>
    <property type="project" value="UniProtKB-KW"/>
</dbReference>
<comment type="similarity">
    <text evidence="1">Belongs to the UDP-N-acetylglucosamine 2-epimerase family.</text>
</comment>
<evidence type="ECO:0000256" key="1">
    <source>
        <dbReference type="RuleBase" id="RU003513"/>
    </source>
</evidence>
<dbReference type="OrthoDB" id="9803238at2"/>
<sequence length="363" mass="40600">MKVVTILGTRPEIIRLSRIIPKLDRLATQHVLVHTGQNDAPTLSDIFFKQLRLRSPDYHFTSGGQTFGAQVGVMFKEVEKVFLREQPNSILVLGDTNSALCAIPAARMGIPIYHMEAGNRCFDPRVPEEINRRLIDSVSTFNLPYTAQSRETLLKEGYPSQRVWVTGNPIYEVIKHHTQEINQSSILKSLGLTSKKYILVTAHRAENVDQKERLTHLMDALQRVAQSEDIPVVVSVHPRTRDKINQFGILPTHPGILLSPPFGFFDFIHLQKHARCVITDSGTVQEESCILKVPAVIIRNSTERPETITCGGAVVSGLSPEQIHFSVTMMTEGQRNWSPPVEYTSDHVSEIVVNMVLGGCSHV</sequence>
<keyword evidence="4" id="KW-1185">Reference proteome</keyword>
<organism evidence="3 4">
    <name type="scientific">Marininema halotolerans</name>
    <dbReference type="NCBI Taxonomy" id="1155944"/>
    <lineage>
        <taxon>Bacteria</taxon>
        <taxon>Bacillati</taxon>
        <taxon>Bacillota</taxon>
        <taxon>Bacilli</taxon>
        <taxon>Bacillales</taxon>
        <taxon>Thermoactinomycetaceae</taxon>
        <taxon>Marininema</taxon>
    </lineage>
</organism>
<protein>
    <submittedName>
        <fullName evidence="3">UDP-N-acetylglucosamine 2-epimerase (Non-hydrolysing)</fullName>
    </submittedName>
</protein>
<evidence type="ECO:0000313" key="3">
    <source>
        <dbReference type="EMBL" id="SFS66473.1"/>
    </source>
</evidence>
<name>A0A1I6RNZ9_9BACL</name>
<dbReference type="EMBL" id="FPAA01000005">
    <property type="protein sequence ID" value="SFS66473.1"/>
    <property type="molecule type" value="Genomic_DNA"/>
</dbReference>
<dbReference type="Pfam" id="PF02350">
    <property type="entry name" value="Epimerase_2"/>
    <property type="match status" value="1"/>
</dbReference>
<proteinExistence type="inferred from homology"/>
<accession>A0A1I6RNZ9</accession>
<dbReference type="InterPro" id="IPR029767">
    <property type="entry name" value="WecB-like"/>
</dbReference>
<feature type="domain" description="UDP-N-acetylglucosamine 2-epimerase" evidence="2">
    <location>
        <begin position="28"/>
        <end position="355"/>
    </location>
</feature>
<dbReference type="InterPro" id="IPR003331">
    <property type="entry name" value="UDP_GlcNAc_Epimerase_2_dom"/>
</dbReference>
<dbReference type="Gene3D" id="3.40.50.2000">
    <property type="entry name" value="Glycogen Phosphorylase B"/>
    <property type="match status" value="2"/>
</dbReference>
<dbReference type="Proteomes" id="UP000198660">
    <property type="component" value="Unassembled WGS sequence"/>
</dbReference>
<gene>
    <name evidence="3" type="ORF">SAMN05444972_105254</name>
</gene>
<dbReference type="PANTHER" id="PTHR43174:SF1">
    <property type="entry name" value="UDP-N-ACETYLGLUCOSAMINE 2-EPIMERASE"/>
    <property type="match status" value="1"/>
</dbReference>
<dbReference type="AlphaFoldDB" id="A0A1I6RNZ9"/>
<dbReference type="NCBIfam" id="TIGR00236">
    <property type="entry name" value="wecB"/>
    <property type="match status" value="1"/>
</dbReference>
<reference evidence="4" key="1">
    <citation type="submission" date="2016-10" db="EMBL/GenBank/DDBJ databases">
        <authorList>
            <person name="Varghese N."/>
            <person name="Submissions S."/>
        </authorList>
    </citation>
    <scope>NUCLEOTIDE SEQUENCE [LARGE SCALE GENOMIC DNA]</scope>
    <source>
        <strain evidence="4">DSM 45789</strain>
    </source>
</reference>
<dbReference type="PANTHER" id="PTHR43174">
    <property type="entry name" value="UDP-N-ACETYLGLUCOSAMINE 2-EPIMERASE"/>
    <property type="match status" value="1"/>
</dbReference>
<evidence type="ECO:0000313" key="4">
    <source>
        <dbReference type="Proteomes" id="UP000198660"/>
    </source>
</evidence>